<evidence type="ECO:0000259" key="3">
    <source>
        <dbReference type="Pfam" id="PF11893"/>
    </source>
</evidence>
<dbReference type="Pfam" id="PF11893">
    <property type="entry name" value="DUF3413"/>
    <property type="match status" value="1"/>
</dbReference>
<dbReference type="InterPro" id="IPR052701">
    <property type="entry name" value="GAG_Ulvan_Degrading_Sulfatases"/>
</dbReference>
<feature type="transmembrane region" description="Helical" evidence="1">
    <location>
        <begin position="52"/>
        <end position="76"/>
    </location>
</feature>
<dbReference type="InterPro" id="IPR012159">
    <property type="entry name" value="YejM-like"/>
</dbReference>
<proteinExistence type="predicted"/>
<feature type="transmembrane region" description="Helical" evidence="1">
    <location>
        <begin position="88"/>
        <end position="115"/>
    </location>
</feature>
<gene>
    <name evidence="4" type="ORF">GCM10007414_32160</name>
</gene>
<keyword evidence="1" id="KW-1133">Transmembrane helix</keyword>
<feature type="domain" description="Inner membrane protein YejM N-terminal" evidence="3">
    <location>
        <begin position="6"/>
        <end position="251"/>
    </location>
</feature>
<keyword evidence="5" id="KW-1185">Reference proteome</keyword>
<dbReference type="Gene3D" id="3.40.720.10">
    <property type="entry name" value="Alkaline Phosphatase, subunit A"/>
    <property type="match status" value="1"/>
</dbReference>
<evidence type="ECO:0000313" key="5">
    <source>
        <dbReference type="Proteomes" id="UP000651977"/>
    </source>
</evidence>
<keyword evidence="1" id="KW-0812">Transmembrane</keyword>
<reference evidence="5" key="1">
    <citation type="journal article" date="2019" name="Int. J. Syst. Evol. Microbiol.">
        <title>The Global Catalogue of Microorganisms (GCM) 10K type strain sequencing project: providing services to taxonomists for standard genome sequencing and annotation.</title>
        <authorList>
            <consortium name="The Broad Institute Genomics Platform"/>
            <consortium name="The Broad Institute Genome Sequencing Center for Infectious Disease"/>
            <person name="Wu L."/>
            <person name="Ma J."/>
        </authorList>
    </citation>
    <scope>NUCLEOTIDE SEQUENCE [LARGE SCALE GENOMIC DNA]</scope>
    <source>
        <strain evidence="5">CGMCC 1.10131</strain>
    </source>
</reference>
<protein>
    <submittedName>
        <fullName evidence="4">Hydrolase</fullName>
    </submittedName>
</protein>
<dbReference type="EMBL" id="BMDY01000022">
    <property type="protein sequence ID" value="GGB16283.1"/>
    <property type="molecule type" value="Genomic_DNA"/>
</dbReference>
<comment type="caution">
    <text evidence="4">The sequence shown here is derived from an EMBL/GenBank/DDBJ whole genome shotgun (WGS) entry which is preliminary data.</text>
</comment>
<evidence type="ECO:0000259" key="2">
    <source>
        <dbReference type="Pfam" id="PF00884"/>
    </source>
</evidence>
<feature type="transmembrane region" description="Helical" evidence="1">
    <location>
        <begin position="168"/>
        <end position="190"/>
    </location>
</feature>
<dbReference type="Pfam" id="PF00884">
    <property type="entry name" value="Sulfatase"/>
    <property type="match status" value="1"/>
</dbReference>
<organism evidence="4 5">
    <name type="scientific">Agarivorans gilvus</name>
    <dbReference type="NCBI Taxonomy" id="680279"/>
    <lineage>
        <taxon>Bacteria</taxon>
        <taxon>Pseudomonadati</taxon>
        <taxon>Pseudomonadota</taxon>
        <taxon>Gammaproteobacteria</taxon>
        <taxon>Alteromonadales</taxon>
        <taxon>Alteromonadaceae</taxon>
        <taxon>Agarivorans</taxon>
    </lineage>
</organism>
<feature type="transmembrane region" description="Helical" evidence="1">
    <location>
        <begin position="21"/>
        <end position="40"/>
    </location>
</feature>
<dbReference type="CDD" id="cd16148">
    <property type="entry name" value="sulfatase_like"/>
    <property type="match status" value="1"/>
</dbReference>
<dbReference type="InterPro" id="IPR024588">
    <property type="entry name" value="YejM_N"/>
</dbReference>
<dbReference type="Proteomes" id="UP000651977">
    <property type="component" value="Unassembled WGS sequence"/>
</dbReference>
<accession>A0ABQ1I716</accession>
<dbReference type="GO" id="GO:0016787">
    <property type="term" value="F:hydrolase activity"/>
    <property type="evidence" value="ECO:0007669"/>
    <property type="project" value="UniProtKB-KW"/>
</dbReference>
<feature type="transmembrane region" description="Helical" evidence="1">
    <location>
        <begin position="135"/>
        <end position="156"/>
    </location>
</feature>
<keyword evidence="1" id="KW-0472">Membrane</keyword>
<evidence type="ECO:0000256" key="1">
    <source>
        <dbReference type="SAM" id="Phobius"/>
    </source>
</evidence>
<dbReference type="RefSeq" id="WP_055731990.1">
    <property type="nucleotide sequence ID" value="NZ_BMDY01000022.1"/>
</dbReference>
<evidence type="ECO:0000313" key="4">
    <source>
        <dbReference type="EMBL" id="GGB16283.1"/>
    </source>
</evidence>
<dbReference type="SUPFAM" id="SSF53649">
    <property type="entry name" value="Alkaline phosphatase-like"/>
    <property type="match status" value="1"/>
</dbReference>
<keyword evidence="4" id="KW-0378">Hydrolase</keyword>
<name>A0ABQ1I716_9ALTE</name>
<dbReference type="PANTHER" id="PTHR43751">
    <property type="entry name" value="SULFATASE"/>
    <property type="match status" value="1"/>
</dbReference>
<dbReference type="PIRSF" id="PIRSF004950">
    <property type="entry name" value="Mmb_sulf_HI0842"/>
    <property type="match status" value="1"/>
</dbReference>
<dbReference type="InterPro" id="IPR017850">
    <property type="entry name" value="Alkaline_phosphatase_core_sf"/>
</dbReference>
<dbReference type="PANTHER" id="PTHR43751:SF3">
    <property type="entry name" value="SULFATASE N-TERMINAL DOMAIN-CONTAINING PROTEIN"/>
    <property type="match status" value="1"/>
</dbReference>
<feature type="domain" description="Sulfatase N-terminal" evidence="2">
    <location>
        <begin position="260"/>
        <end position="518"/>
    </location>
</feature>
<dbReference type="InterPro" id="IPR000917">
    <property type="entry name" value="Sulfatase_N"/>
</dbReference>
<sequence length="604" mass="69263">MVSSSKQYRDKVSQLISWGHWFCLTNIIFALIVGLRYLVLVPPPETFLGQSYLLVSWLGQFSFIAFVIFLLTLFPLSFIIPSNRSMRFIGALFATIGISLLIVDTELFANFGLHLNPALFQLLIDEEQNSQANTLNFLFASVPFIFLLELWLARLCWKYLRRLEHKHFGVPIAALLFVCFLLTHLVHAWADATNYQAITRQKNNYPLFYPLTARSFLQEQGIFDVDAYYKQAQAQNEARQGELKYPLTPLKYAPLEQRYNLLLVVVEGLRWDMLNQQTMPNSWRLAKRSSQFFSHFSGSNQAQEGLFSLFYGLPSSYWPSIKSSHQSSVLIDALQAHNYQIQLFSSQGLNRPELAGSAFSSLSNLNMRALPGGAEGDTQVIQDWLDWQQSQYAQLPWFNFLYLNGVAAYDDGSGQVMKQVTAETIKQYYNKAAEVVDQKLSLVYEALKASGQMENTIVVFTSDYANELNDKNNNYWGNGSNFSRYQTQVPLFISWPERAPSLHHRDTSHHDIVPTLLQDMLAVTSNSRSYSNGQNIFKQRKRDWILIGNQEQQAVVQENQITLFNHSGSYQVYDRDLTTSSARVSVPMLVQVFNDLKRFYQAEP</sequence>